<dbReference type="InterPro" id="IPR024925">
    <property type="entry name" value="Malonyl_CoA-ACP_transAc"/>
</dbReference>
<dbReference type="PANTHER" id="PTHR42681:SF1">
    <property type="entry name" value="MALONYL-COA-ACYL CARRIER PROTEIN TRANSACYLASE, MITOCHONDRIAL"/>
    <property type="match status" value="1"/>
</dbReference>
<evidence type="ECO:0000313" key="10">
    <source>
        <dbReference type="Proteomes" id="UP000503178"/>
    </source>
</evidence>
<dbReference type="PANTHER" id="PTHR42681">
    <property type="entry name" value="MALONYL-COA-ACYL CARRIER PROTEIN TRANSACYLASE, MITOCHONDRIAL"/>
    <property type="match status" value="1"/>
</dbReference>
<evidence type="ECO:0000259" key="6">
    <source>
        <dbReference type="SMART" id="SM00827"/>
    </source>
</evidence>
<dbReference type="SMART" id="SM00827">
    <property type="entry name" value="PKS_AT"/>
    <property type="match status" value="1"/>
</dbReference>
<keyword evidence="7" id="KW-0934">Plastid</keyword>
<dbReference type="EMBL" id="KY124271">
    <property type="protein sequence ID" value="AQX44859.1"/>
    <property type="molecule type" value="Genomic_DNA"/>
</dbReference>
<dbReference type="Gene3D" id="3.40.366.10">
    <property type="entry name" value="Malonyl-Coenzyme A Acyl Carrier Protein, domain 2"/>
    <property type="match status" value="1"/>
</dbReference>
<evidence type="ECO:0000313" key="8">
    <source>
        <dbReference type="EMBL" id="AQX44859.1"/>
    </source>
</evidence>
<comment type="similarity">
    <text evidence="1">Belongs to the FabD family.</text>
</comment>
<dbReference type="EMBL" id="LC490351">
    <property type="protein sequence ID" value="BBL86073.1"/>
    <property type="molecule type" value="Genomic_DNA"/>
</dbReference>
<evidence type="ECO:0000256" key="5">
    <source>
        <dbReference type="ARBA" id="ARBA00048462"/>
    </source>
</evidence>
<dbReference type="Gene3D" id="3.30.70.250">
    <property type="entry name" value="Malonyl-CoA ACP transacylase, ACP-binding"/>
    <property type="match status" value="1"/>
</dbReference>
<dbReference type="SUPFAM" id="SSF52151">
    <property type="entry name" value="FabD/lysophospholipase-like"/>
    <property type="match status" value="1"/>
</dbReference>
<dbReference type="SUPFAM" id="SSF55048">
    <property type="entry name" value="Probable ACP-binding domain of malonyl-CoA ACP transacylase"/>
    <property type="match status" value="1"/>
</dbReference>
<reference evidence="9 10" key="2">
    <citation type="submission" date="2019-06" db="EMBL/GenBank/DDBJ databases">
        <title>A hidden player of endosymbiotic evolution: DNA virus triggered massive gene transfer.</title>
        <authorList>
            <person name="Matsuo M."/>
            <person name="Katahata A."/>
            <person name="Tachikawa M."/>
            <person name="Minakuchi Y."/>
            <person name="Noguchi H."/>
            <person name="Toyoda A."/>
            <person name="Fujiyama A."/>
            <person name="Suzuki Y."/>
            <person name="Satoh S."/>
            <person name="Nakayama T."/>
            <person name="Kamikawa R."/>
            <person name="Nomura M."/>
            <person name="Inagaki Y."/>
            <person name="Ishida K."/>
            <person name="Obokata J."/>
        </authorList>
    </citation>
    <scope>NUCLEOTIDE SEQUENCE [LARGE SCALE GENOMIC DNA]</scope>
    <source>
        <strain evidence="9 10">MYN1</strain>
    </source>
</reference>
<accession>A0A1L5YBK7</accession>
<dbReference type="AlphaFoldDB" id="A0A1L5YBK7"/>
<geneLocation type="plastid" evidence="7"/>
<dbReference type="InterPro" id="IPR004410">
    <property type="entry name" value="Malonyl_CoA-ACP_transAc_FabD"/>
</dbReference>
<dbReference type="GO" id="GO:0005829">
    <property type="term" value="C:cytosol"/>
    <property type="evidence" value="ECO:0007669"/>
    <property type="project" value="TreeGrafter"/>
</dbReference>
<dbReference type="Proteomes" id="UP000503178">
    <property type="component" value="Chromatophore Pltd"/>
</dbReference>
<keyword evidence="10" id="KW-1185">Reference proteome</keyword>
<dbReference type="Pfam" id="PF00698">
    <property type="entry name" value="Acyl_transf_1"/>
    <property type="match status" value="1"/>
</dbReference>
<evidence type="ECO:0000256" key="4">
    <source>
        <dbReference type="ARBA" id="ARBA00023315"/>
    </source>
</evidence>
<dbReference type="InterPro" id="IPR016036">
    <property type="entry name" value="Malonyl_transacylase_ACP-bd"/>
</dbReference>
<dbReference type="EC" id="2.3.1.39" evidence="2"/>
<evidence type="ECO:0000313" key="9">
    <source>
        <dbReference type="EMBL" id="BBL86073.1"/>
    </source>
</evidence>
<feature type="domain" description="Malonyl-CoA:ACP transacylase (MAT)" evidence="6">
    <location>
        <begin position="6"/>
        <end position="294"/>
    </location>
</feature>
<keyword evidence="4" id="KW-0012">Acyltransferase</keyword>
<dbReference type="InterPro" id="IPR016035">
    <property type="entry name" value="Acyl_Trfase/lysoPLipase"/>
</dbReference>
<comment type="catalytic activity">
    <reaction evidence="5">
        <text>holo-[ACP] + malonyl-CoA = malonyl-[ACP] + CoA</text>
        <dbReference type="Rhea" id="RHEA:41792"/>
        <dbReference type="Rhea" id="RHEA-COMP:9623"/>
        <dbReference type="Rhea" id="RHEA-COMP:9685"/>
        <dbReference type="ChEBI" id="CHEBI:57287"/>
        <dbReference type="ChEBI" id="CHEBI:57384"/>
        <dbReference type="ChEBI" id="CHEBI:64479"/>
        <dbReference type="ChEBI" id="CHEBI:78449"/>
        <dbReference type="EC" id="2.3.1.39"/>
    </reaction>
</comment>
<dbReference type="EMBL" id="KX897545">
    <property type="protein sequence ID" value="APP88092.1"/>
    <property type="molecule type" value="Genomic_DNA"/>
</dbReference>
<dbReference type="GO" id="GO:0004314">
    <property type="term" value="F:[acyl-carrier-protein] S-malonyltransferase activity"/>
    <property type="evidence" value="ECO:0007669"/>
    <property type="project" value="UniProtKB-EC"/>
</dbReference>
<reference evidence="7" key="1">
    <citation type="journal article" date="2017" name="Protist">
        <title>Diversity of the Photosynthetic Paulinella Species, with the Description of Paulinella micropora sp. nov. and the Chromatophore Genome Sequence for strain KR01.</title>
        <authorList>
            <person name="Lhee D."/>
            <person name="Yang E.C."/>
            <person name="Kim J.I."/>
            <person name="Nakayama T."/>
            <person name="Zuccarello G."/>
            <person name="Andersen R.A."/>
            <person name="Yoon H.S."/>
        </authorList>
    </citation>
    <scope>NUCLEOTIDE SEQUENCE</scope>
    <source>
        <strain evidence="8">FK01</strain>
        <strain evidence="7">KR01</strain>
    </source>
</reference>
<sequence>MSIAWIFPGQGSQKLGMAEDILTFSGSKVRFQEASNLLGKDLLEICSKNNLGTDNVDTPLNNTENTQLALFVLETLLIDILRLQGSQPHMVAGHSLGEFSALYAAGVFNITTGLNLVKYRSQLMASANGGGMIAIIGFDEMQLKELLAKRQDIVIANDNSPSQVVLSGEKYAIQDISKVIICKRAIPLMVSGAFHSPFMHEAATNFSQILDTTIFHDAQIPVLSNVDPIPSCDGSLLKQRLQRQMTTGVRWRETMQAFDYHGIHLTIELGPGGVLGNLCKRNLRSVTSVQIADSSDLGL</sequence>
<evidence type="ECO:0000313" key="7">
    <source>
        <dbReference type="EMBL" id="APP88092.1"/>
    </source>
</evidence>
<evidence type="ECO:0000256" key="3">
    <source>
        <dbReference type="ARBA" id="ARBA00022679"/>
    </source>
</evidence>
<dbReference type="NCBIfam" id="TIGR00128">
    <property type="entry name" value="fabD"/>
    <property type="match status" value="1"/>
</dbReference>
<protein>
    <recommendedName>
        <fullName evidence="2">[acyl-carrier-protein] S-malonyltransferase</fullName>
        <ecNumber evidence="2">2.3.1.39</ecNumber>
    </recommendedName>
</protein>
<dbReference type="GO" id="GO:0006633">
    <property type="term" value="P:fatty acid biosynthetic process"/>
    <property type="evidence" value="ECO:0007669"/>
    <property type="project" value="TreeGrafter"/>
</dbReference>
<dbReference type="InterPro" id="IPR001227">
    <property type="entry name" value="Ac_transferase_dom_sf"/>
</dbReference>
<organism evidence="7">
    <name type="scientific">Paulinella micropora</name>
    <dbReference type="NCBI Taxonomy" id="1928728"/>
    <lineage>
        <taxon>Eukaryota</taxon>
        <taxon>Sar</taxon>
        <taxon>Rhizaria</taxon>
        <taxon>Cercozoa</taxon>
        <taxon>Imbricatea</taxon>
        <taxon>Silicofilosea</taxon>
        <taxon>Euglyphida</taxon>
        <taxon>Paulinellidae</taxon>
        <taxon>Paulinella</taxon>
    </lineage>
</organism>
<gene>
    <name evidence="9" type="primary">MYN1_Chr_257</name>
    <name evidence="7" type="ORF">PCKR_305</name>
    <name evidence="8" type="ORF">PFK_305</name>
    <name evidence="9" type="ORF">PMYN1_Chma264</name>
</gene>
<evidence type="ECO:0000256" key="2">
    <source>
        <dbReference type="ARBA" id="ARBA00013258"/>
    </source>
</evidence>
<name>A0A1L5YBK7_9EUKA</name>
<proteinExistence type="inferred from homology"/>
<dbReference type="InterPro" id="IPR014043">
    <property type="entry name" value="Acyl_transferase_dom"/>
</dbReference>
<keyword evidence="3" id="KW-0808">Transferase</keyword>
<evidence type="ECO:0000256" key="1">
    <source>
        <dbReference type="ARBA" id="ARBA00008217"/>
    </source>
</evidence>
<dbReference type="InterPro" id="IPR050858">
    <property type="entry name" value="Mal-CoA-ACP_Trans/PKS_FabD"/>
</dbReference>
<dbReference type="PIRSF" id="PIRSF000446">
    <property type="entry name" value="Mct"/>
    <property type="match status" value="1"/>
</dbReference>